<keyword evidence="1" id="KW-0175">Coiled coil</keyword>
<comment type="caution">
    <text evidence="2">The sequence shown here is derived from an EMBL/GenBank/DDBJ whole genome shotgun (WGS) entry which is preliminary data.</text>
</comment>
<evidence type="ECO:0000313" key="2">
    <source>
        <dbReference type="EMBL" id="PTL74357.1"/>
    </source>
</evidence>
<accession>A0A2T4UXT5</accession>
<feature type="coiled-coil region" evidence="1">
    <location>
        <begin position="56"/>
        <end position="83"/>
    </location>
</feature>
<gene>
    <name evidence="2" type="ORF">C1I63_17000</name>
</gene>
<organism evidence="2 3">
    <name type="scientific">Rathayibacter caricis DSM 15933</name>
    <dbReference type="NCBI Taxonomy" id="1328867"/>
    <lineage>
        <taxon>Bacteria</taxon>
        <taxon>Bacillati</taxon>
        <taxon>Actinomycetota</taxon>
        <taxon>Actinomycetes</taxon>
        <taxon>Micrococcales</taxon>
        <taxon>Microbacteriaceae</taxon>
        <taxon>Rathayibacter</taxon>
    </lineage>
</organism>
<keyword evidence="3" id="KW-1185">Reference proteome</keyword>
<reference evidence="2 3" key="1">
    <citation type="submission" date="2018-03" db="EMBL/GenBank/DDBJ databases">
        <title>Bacteriophage NCPPB3778 and a type I-E CRISPR drive the evolution of the US Biological Select Agent, Rathayibacter toxicus.</title>
        <authorList>
            <person name="Davis E.W.II."/>
            <person name="Tabima J.F."/>
            <person name="Weisberg A.J."/>
            <person name="Dantas Lopes L."/>
            <person name="Wiseman M.S."/>
            <person name="Wiseman M.S."/>
            <person name="Pupko T."/>
            <person name="Belcher M.S."/>
            <person name="Sechler A.J."/>
            <person name="Tancos M.A."/>
            <person name="Schroeder B.K."/>
            <person name="Murray T.D."/>
            <person name="Luster D.G."/>
            <person name="Schneider W.L."/>
            <person name="Rogers E."/>
            <person name="Andreote F.D."/>
            <person name="Grunwald N.J."/>
            <person name="Putnam M.L."/>
            <person name="Chang J.H."/>
        </authorList>
    </citation>
    <scope>NUCLEOTIDE SEQUENCE [LARGE SCALE GENOMIC DNA]</scope>
    <source>
        <strain evidence="2 3">DSM 15933</strain>
    </source>
</reference>
<proteinExistence type="predicted"/>
<dbReference type="RefSeq" id="WP_107575530.1">
    <property type="nucleotide sequence ID" value="NZ_PZPL01000001.1"/>
</dbReference>
<name>A0A2T4UXT5_9MICO</name>
<protein>
    <submittedName>
        <fullName evidence="2">Uncharacterized protein</fullName>
    </submittedName>
</protein>
<sequence>MTSAPPPLPERLQRARADVSVLAGLASERQVRPLREAADRAADAAEEHAEALLAGVEGMTALLARAEAQLSGLERSVRDDLDRADTLSGVRTTAQVASAADVATAGAAARALLLDADEARAASTGHDPAAVLALLLDADAALDAVVAGYRDPHAQAERQLLLVEAARTAARLGADAVGLLVLVHGDRITSAPRILAEETLAQLDAAVRLAAADPAGALEEARRAVERSRSALDEAIVDLDGPDAPAAGAPAAASADPALGVLPAV</sequence>
<dbReference type="EMBL" id="PZPL01000001">
    <property type="protein sequence ID" value="PTL74357.1"/>
    <property type="molecule type" value="Genomic_DNA"/>
</dbReference>
<evidence type="ECO:0000313" key="3">
    <source>
        <dbReference type="Proteomes" id="UP000241085"/>
    </source>
</evidence>
<dbReference type="Proteomes" id="UP000241085">
    <property type="component" value="Unassembled WGS sequence"/>
</dbReference>
<evidence type="ECO:0000256" key="1">
    <source>
        <dbReference type="SAM" id="Coils"/>
    </source>
</evidence>
<dbReference type="AlphaFoldDB" id="A0A2T4UXT5"/>